<reference evidence="2 3" key="1">
    <citation type="submission" date="2017-03" db="EMBL/GenBank/DDBJ databases">
        <title>Genome analysis of strain PAMC 26577.</title>
        <authorList>
            <person name="Oh H.-M."/>
            <person name="Yang J.-A."/>
        </authorList>
    </citation>
    <scope>NUCLEOTIDE SEQUENCE [LARGE SCALE GENOMIC DNA]</scope>
    <source>
        <strain evidence="2 3">PAMC 26577</strain>
    </source>
</reference>
<name>A0A242N0H9_CABSO</name>
<sequence length="105" mass="11409">MLIIAKRWPDDRPNIDAGTLVIERETPQSDGYCRDINYDPTILPAGPRPSDDPLLAARSSAYAVSYNRRTREEAHGPAFAQASTRNIQCASQINISVPPPGSSTG</sequence>
<evidence type="ECO:0000313" key="2">
    <source>
        <dbReference type="EMBL" id="OTP77190.1"/>
    </source>
</evidence>
<dbReference type="Gene3D" id="2.40.180.10">
    <property type="entry name" value="Catalase core domain"/>
    <property type="match status" value="1"/>
</dbReference>
<organism evidence="2 3">
    <name type="scientific">Caballeronia sordidicola</name>
    <name type="common">Burkholderia sordidicola</name>
    <dbReference type="NCBI Taxonomy" id="196367"/>
    <lineage>
        <taxon>Bacteria</taxon>
        <taxon>Pseudomonadati</taxon>
        <taxon>Pseudomonadota</taxon>
        <taxon>Betaproteobacteria</taxon>
        <taxon>Burkholderiales</taxon>
        <taxon>Burkholderiaceae</taxon>
        <taxon>Caballeronia</taxon>
    </lineage>
</organism>
<dbReference type="EMBL" id="NBTZ01000033">
    <property type="protein sequence ID" value="OTP77190.1"/>
    <property type="molecule type" value="Genomic_DNA"/>
</dbReference>
<protein>
    <submittedName>
        <fullName evidence="2">Catalase</fullName>
    </submittedName>
</protein>
<gene>
    <name evidence="2" type="ORF">PAMC26577_09490</name>
</gene>
<accession>A0A242N0H9</accession>
<evidence type="ECO:0000313" key="3">
    <source>
        <dbReference type="Proteomes" id="UP000195221"/>
    </source>
</evidence>
<evidence type="ECO:0000256" key="1">
    <source>
        <dbReference type="ARBA" id="ARBA00002974"/>
    </source>
</evidence>
<proteinExistence type="predicted"/>
<comment type="function">
    <text evidence="1">Decomposes hydrogen peroxide into water and oxygen; serves to protect cells from the toxic effects of hydrogen peroxide.</text>
</comment>
<dbReference type="Proteomes" id="UP000195221">
    <property type="component" value="Unassembled WGS sequence"/>
</dbReference>
<dbReference type="Gene3D" id="1.20.1280.120">
    <property type="match status" value="1"/>
</dbReference>
<comment type="caution">
    <text evidence="2">The sequence shown here is derived from an EMBL/GenBank/DDBJ whole genome shotgun (WGS) entry which is preliminary data.</text>
</comment>
<dbReference type="GO" id="GO:0020037">
    <property type="term" value="F:heme binding"/>
    <property type="evidence" value="ECO:0007669"/>
    <property type="project" value="InterPro"/>
</dbReference>
<dbReference type="InterPro" id="IPR020835">
    <property type="entry name" value="Catalase_sf"/>
</dbReference>
<dbReference type="AlphaFoldDB" id="A0A242N0H9"/>
<dbReference type="SUPFAM" id="SSF56634">
    <property type="entry name" value="Heme-dependent catalase-like"/>
    <property type="match status" value="1"/>
</dbReference>